<keyword evidence="5 12" id="KW-0732">Signal</keyword>
<accession>A0ABM3J6D7</accession>
<evidence type="ECO:0000256" key="8">
    <source>
        <dbReference type="ARBA" id="ARBA00023136"/>
    </source>
</evidence>
<dbReference type="PROSITE" id="PS51450">
    <property type="entry name" value="LRR"/>
    <property type="match status" value="2"/>
</dbReference>
<dbReference type="InterPro" id="IPR000157">
    <property type="entry name" value="TIR_dom"/>
</dbReference>
<dbReference type="InterPro" id="IPR003591">
    <property type="entry name" value="Leu-rich_rpt_typical-subtyp"/>
</dbReference>
<dbReference type="PRINTS" id="PR01537">
    <property type="entry name" value="INTRLKN1R1F"/>
</dbReference>
<dbReference type="Pfam" id="PF00560">
    <property type="entry name" value="LRR_1"/>
    <property type="match status" value="2"/>
</dbReference>
<dbReference type="Gene3D" id="3.80.10.10">
    <property type="entry name" value="Ribonuclease Inhibitor"/>
    <property type="match status" value="3"/>
</dbReference>
<keyword evidence="7 11" id="KW-1133">Transmembrane helix</keyword>
<keyword evidence="4 11" id="KW-0812">Transmembrane</keyword>
<keyword evidence="6" id="KW-0677">Repeat</keyword>
<comment type="similarity">
    <text evidence="2">Belongs to the Toll-like receptor family.</text>
</comment>
<reference evidence="14" key="1">
    <citation type="submission" date="2025-05" db="UniProtKB">
        <authorList>
            <consortium name="RefSeq"/>
        </authorList>
    </citation>
    <scope>NUCLEOTIDE SEQUENCE [LARGE SCALE GENOMIC DNA]</scope>
</reference>
<evidence type="ECO:0000256" key="12">
    <source>
        <dbReference type="SAM" id="SignalP"/>
    </source>
</evidence>
<evidence type="ECO:0000256" key="11">
    <source>
        <dbReference type="SAM" id="Phobius"/>
    </source>
</evidence>
<protein>
    <submittedName>
        <fullName evidence="15">Protein toll-like</fullName>
    </submittedName>
</protein>
<evidence type="ECO:0000256" key="7">
    <source>
        <dbReference type="ARBA" id="ARBA00022989"/>
    </source>
</evidence>
<name>A0ABM3J6D7_BACDO</name>
<feature type="signal peptide" evidence="12">
    <location>
        <begin position="1"/>
        <end position="23"/>
    </location>
</feature>
<dbReference type="GeneID" id="125776510"/>
<dbReference type="SMART" id="SM00255">
    <property type="entry name" value="TIR"/>
    <property type="match status" value="1"/>
</dbReference>
<reference evidence="15" key="2">
    <citation type="submission" date="2025-08" db="UniProtKB">
        <authorList>
            <consortium name="RefSeq"/>
        </authorList>
    </citation>
    <scope>IDENTIFICATION</scope>
    <source>
        <tissue evidence="15">Adult</tissue>
    </source>
</reference>
<evidence type="ECO:0000256" key="4">
    <source>
        <dbReference type="ARBA" id="ARBA00022692"/>
    </source>
</evidence>
<evidence type="ECO:0000313" key="15">
    <source>
        <dbReference type="RefSeq" id="XP_049304789.1"/>
    </source>
</evidence>
<dbReference type="InterPro" id="IPR035897">
    <property type="entry name" value="Toll_tir_struct_dom_sf"/>
</dbReference>
<keyword evidence="8 11" id="KW-0472">Membrane</keyword>
<dbReference type="Pfam" id="PF01582">
    <property type="entry name" value="TIR"/>
    <property type="match status" value="1"/>
</dbReference>
<keyword evidence="9" id="KW-0675">Receptor</keyword>
<dbReference type="PROSITE" id="PS50104">
    <property type="entry name" value="TIR"/>
    <property type="match status" value="1"/>
</dbReference>
<evidence type="ECO:0000256" key="9">
    <source>
        <dbReference type="ARBA" id="ARBA00023170"/>
    </source>
</evidence>
<evidence type="ECO:0000313" key="14">
    <source>
        <dbReference type="Proteomes" id="UP001652620"/>
    </source>
</evidence>
<dbReference type="InterPro" id="IPR001611">
    <property type="entry name" value="Leu-rich_rpt"/>
</dbReference>
<evidence type="ECO:0000256" key="10">
    <source>
        <dbReference type="ARBA" id="ARBA00023180"/>
    </source>
</evidence>
<organism evidence="14 15">
    <name type="scientific">Bactrocera dorsalis</name>
    <name type="common">Oriental fruit fly</name>
    <name type="synonym">Dacus dorsalis</name>
    <dbReference type="NCBI Taxonomy" id="27457"/>
    <lineage>
        <taxon>Eukaryota</taxon>
        <taxon>Metazoa</taxon>
        <taxon>Ecdysozoa</taxon>
        <taxon>Arthropoda</taxon>
        <taxon>Hexapoda</taxon>
        <taxon>Insecta</taxon>
        <taxon>Pterygota</taxon>
        <taxon>Neoptera</taxon>
        <taxon>Endopterygota</taxon>
        <taxon>Diptera</taxon>
        <taxon>Brachycera</taxon>
        <taxon>Muscomorpha</taxon>
        <taxon>Tephritoidea</taxon>
        <taxon>Tephritidae</taxon>
        <taxon>Bactrocera</taxon>
        <taxon>Bactrocera</taxon>
    </lineage>
</organism>
<dbReference type="InterPro" id="IPR017241">
    <property type="entry name" value="Toll-like_receptor"/>
</dbReference>
<proteinExistence type="inferred from homology"/>
<sequence>MYIILVYLLSGLILNSKFLLVHTNLQFDNYKISDRTNARVEYCYKDERISCNCVDGIQCNVKGEFGDIYASFVSEDQQMLVICPKETKVNITFLLEHQFQSNLLKSSYWEEKNCKELKDKIFLKIILHPITIKNELNKLTLIYNDFAAKSTTNFFKVQNLFHLHLIMNSKADFIIIPTDIFSTQYATLTTLALSARSLTKQHVTLRNLTQEHFQSLTALRQLDLAGNNMKVLDENIFAKLTQLSCLNLSRNAIQELPSNLLANQLQLIILDLSNNLLSHLPPELFARARWLWQLKLNGNRLRDVANLMANLKALSHLHRLDLSDNQLETVWDTELNANTSATILTNFRYDNINMPLAVAKDLNYIIKLQPQKYEGNELILTVINLSGNRLSEFNMDWVFEAGVKCPFEISLEHNSIKNVYALTNLLKTSADCERNVTVTGNPIECDCKLAWIYNGNFRTFFSDLKCTRKSTELLTDITQLERNDLCAWQPVLCPSKCACHTQSGFLIINCNGRELDVIKQLPRPEQVALTTSILDISSNQFTVLPPNTTFGYANVSQLYASHNKITNISRSELPTNLTVLDLRNNHLKTLSADFLRAFLNESTKLQLLNLSGNPWFCDCAAQQLLYTVRAHRQRIPDVEQLSCDNLQNVTLLTASLSELCRTEDNIKSYRYIIALITTAALFIISLLLIIALFFKYKLQVEVWLYNRNILSCCIHERELDKHKTFDAFISYAHQQADFVNHILLPQLEQCEPPFRICTHERNWLAGAYIPEQIIESVEQSRRTIIVLSQHFIESEWARMEFRTAHQCSLNEGRARIIIIKYGEIINSELLDKELKAYLDMNTYLDWQDDRFWDKLRYAMPHKMGRKRNADMLEVGGRRCVMAQNPQLRDESV</sequence>
<comment type="subcellular location">
    <subcellularLocation>
        <location evidence="1">Membrane</location>
        <topology evidence="1">Single-pass type I membrane protein</topology>
    </subcellularLocation>
</comment>
<dbReference type="InterPro" id="IPR032675">
    <property type="entry name" value="LRR_dom_sf"/>
</dbReference>
<evidence type="ECO:0000256" key="6">
    <source>
        <dbReference type="ARBA" id="ARBA00022737"/>
    </source>
</evidence>
<keyword evidence="10" id="KW-0325">Glycoprotein</keyword>
<evidence type="ECO:0000256" key="2">
    <source>
        <dbReference type="ARBA" id="ARBA00009634"/>
    </source>
</evidence>
<feature type="transmembrane region" description="Helical" evidence="11">
    <location>
        <begin position="671"/>
        <end position="694"/>
    </location>
</feature>
<evidence type="ECO:0000256" key="5">
    <source>
        <dbReference type="ARBA" id="ARBA00022729"/>
    </source>
</evidence>
<dbReference type="Pfam" id="PF13855">
    <property type="entry name" value="LRR_8"/>
    <property type="match status" value="1"/>
</dbReference>
<keyword evidence="3" id="KW-0433">Leucine-rich repeat</keyword>
<evidence type="ECO:0000256" key="3">
    <source>
        <dbReference type="ARBA" id="ARBA00022614"/>
    </source>
</evidence>
<dbReference type="PIRSF" id="PIRSF037595">
    <property type="entry name" value="Toll-like_receptor"/>
    <property type="match status" value="1"/>
</dbReference>
<feature type="chain" id="PRO_5046254446" evidence="12">
    <location>
        <begin position="24"/>
        <end position="892"/>
    </location>
</feature>
<evidence type="ECO:0000259" key="13">
    <source>
        <dbReference type="PROSITE" id="PS50104"/>
    </source>
</evidence>
<dbReference type="SMART" id="SM00369">
    <property type="entry name" value="LRR_TYP"/>
    <property type="match status" value="5"/>
</dbReference>
<dbReference type="SUPFAM" id="SSF52200">
    <property type="entry name" value="Toll/Interleukin receptor TIR domain"/>
    <property type="match status" value="1"/>
</dbReference>
<dbReference type="SUPFAM" id="SSF52058">
    <property type="entry name" value="L domain-like"/>
    <property type="match status" value="1"/>
</dbReference>
<dbReference type="RefSeq" id="XP_049304789.1">
    <property type="nucleotide sequence ID" value="XM_049448832.1"/>
</dbReference>
<dbReference type="Proteomes" id="UP001652620">
    <property type="component" value="Chromosome 1"/>
</dbReference>
<dbReference type="PANTHER" id="PTHR24365">
    <property type="entry name" value="TOLL-LIKE RECEPTOR"/>
    <property type="match status" value="1"/>
</dbReference>
<gene>
    <name evidence="15" type="primary">LOC125776510</name>
</gene>
<feature type="domain" description="TIR" evidence="13">
    <location>
        <begin position="723"/>
        <end position="859"/>
    </location>
</feature>
<keyword evidence="14" id="KW-1185">Reference proteome</keyword>
<dbReference type="PANTHER" id="PTHR24365:SF541">
    <property type="entry name" value="PROTEIN TOLL-RELATED"/>
    <property type="match status" value="1"/>
</dbReference>
<dbReference type="Gene3D" id="3.40.50.10140">
    <property type="entry name" value="Toll/interleukin-1 receptor homology (TIR) domain"/>
    <property type="match status" value="1"/>
</dbReference>
<evidence type="ECO:0000256" key="1">
    <source>
        <dbReference type="ARBA" id="ARBA00004479"/>
    </source>
</evidence>